<protein>
    <submittedName>
        <fullName evidence="1">Uncharacterized protein</fullName>
    </submittedName>
</protein>
<keyword evidence="2" id="KW-1185">Reference proteome</keyword>
<dbReference type="Proteomes" id="UP000805193">
    <property type="component" value="Unassembled WGS sequence"/>
</dbReference>
<comment type="caution">
    <text evidence="1">The sequence shown here is derived from an EMBL/GenBank/DDBJ whole genome shotgun (WGS) entry which is preliminary data.</text>
</comment>
<accession>A0AC60QXK0</accession>
<reference evidence="1 2" key="1">
    <citation type="journal article" date="2020" name="Cell">
        <title>Large-Scale Comparative Analyses of Tick Genomes Elucidate Their Genetic Diversity and Vector Capacities.</title>
        <authorList>
            <consortium name="Tick Genome and Microbiome Consortium (TIGMIC)"/>
            <person name="Jia N."/>
            <person name="Wang J."/>
            <person name="Shi W."/>
            <person name="Du L."/>
            <person name="Sun Y."/>
            <person name="Zhan W."/>
            <person name="Jiang J.F."/>
            <person name="Wang Q."/>
            <person name="Zhang B."/>
            <person name="Ji P."/>
            <person name="Bell-Sakyi L."/>
            <person name="Cui X.M."/>
            <person name="Yuan T.T."/>
            <person name="Jiang B.G."/>
            <person name="Yang W.F."/>
            <person name="Lam T.T."/>
            <person name="Chang Q.C."/>
            <person name="Ding S.J."/>
            <person name="Wang X.J."/>
            <person name="Zhu J.G."/>
            <person name="Ruan X.D."/>
            <person name="Zhao L."/>
            <person name="Wei J.T."/>
            <person name="Ye R.Z."/>
            <person name="Que T.C."/>
            <person name="Du C.H."/>
            <person name="Zhou Y.H."/>
            <person name="Cheng J.X."/>
            <person name="Dai P.F."/>
            <person name="Guo W.B."/>
            <person name="Han X.H."/>
            <person name="Huang E.J."/>
            <person name="Li L.F."/>
            <person name="Wei W."/>
            <person name="Gao Y.C."/>
            <person name="Liu J.Z."/>
            <person name="Shao H.Z."/>
            <person name="Wang X."/>
            <person name="Wang C.C."/>
            <person name="Yang T.C."/>
            <person name="Huo Q.B."/>
            <person name="Li W."/>
            <person name="Chen H.Y."/>
            <person name="Chen S.E."/>
            <person name="Zhou L.G."/>
            <person name="Ni X.B."/>
            <person name="Tian J.H."/>
            <person name="Sheng Y."/>
            <person name="Liu T."/>
            <person name="Pan Y.S."/>
            <person name="Xia L.Y."/>
            <person name="Li J."/>
            <person name="Zhao F."/>
            <person name="Cao W.C."/>
        </authorList>
    </citation>
    <scope>NUCLEOTIDE SEQUENCE [LARGE SCALE GENOMIC DNA]</scope>
    <source>
        <strain evidence="1">Iper-2018</strain>
    </source>
</reference>
<sequence length="413" mass="43310">MTQSKGYVHGSFGKRSRFTKPRGTAGGRRSTAPDAATSATSPKPSRPSRSPESFSSPPRPESGSASTEADELTTFERKITLLDRPADLPKPTDDVRDAALNGYRFVDVSAVKTLVSALLCPNYHGNELDLKESGVGASLQFVVVCRACGEIVTTPQSATVGETRQSELSARLCVIGKDCGISFTKLKNLFGGMNAQDVSEHCREGARSVHGSSARRDAGGSDRRGTCESRCLESGVSTDPEPCGLARPRMAVRGFPVSGEKGILVVEPSPGAKKMGSDDLLVEVSTKQQSDALLKLNLVSDYKGTSAASGFNGNADVFGRPASPITVPLQTPWSGASGTASEPQGECCFASIHPRTGDDVSCSTSCFDLSGPGRASPHLCSPEEAWGSAKAVDLQGSTARGSRRAHGRGWAEI</sequence>
<proteinExistence type="predicted"/>
<dbReference type="EMBL" id="JABSTQ010002709">
    <property type="protein sequence ID" value="KAG0443945.1"/>
    <property type="molecule type" value="Genomic_DNA"/>
</dbReference>
<gene>
    <name evidence="1" type="ORF">HPB47_014364</name>
</gene>
<name>A0AC60QXK0_IXOPE</name>
<evidence type="ECO:0000313" key="2">
    <source>
        <dbReference type="Proteomes" id="UP000805193"/>
    </source>
</evidence>
<evidence type="ECO:0000313" key="1">
    <source>
        <dbReference type="EMBL" id="KAG0443945.1"/>
    </source>
</evidence>
<organism evidence="1 2">
    <name type="scientific">Ixodes persulcatus</name>
    <name type="common">Taiga tick</name>
    <dbReference type="NCBI Taxonomy" id="34615"/>
    <lineage>
        <taxon>Eukaryota</taxon>
        <taxon>Metazoa</taxon>
        <taxon>Ecdysozoa</taxon>
        <taxon>Arthropoda</taxon>
        <taxon>Chelicerata</taxon>
        <taxon>Arachnida</taxon>
        <taxon>Acari</taxon>
        <taxon>Parasitiformes</taxon>
        <taxon>Ixodida</taxon>
        <taxon>Ixodoidea</taxon>
        <taxon>Ixodidae</taxon>
        <taxon>Ixodinae</taxon>
        <taxon>Ixodes</taxon>
    </lineage>
</organism>